<organism evidence="1 2">
    <name type="scientific">Lottia gigantea</name>
    <name type="common">Giant owl limpet</name>
    <dbReference type="NCBI Taxonomy" id="225164"/>
    <lineage>
        <taxon>Eukaryota</taxon>
        <taxon>Metazoa</taxon>
        <taxon>Spiralia</taxon>
        <taxon>Lophotrochozoa</taxon>
        <taxon>Mollusca</taxon>
        <taxon>Gastropoda</taxon>
        <taxon>Patellogastropoda</taxon>
        <taxon>Lottioidea</taxon>
        <taxon>Lottiidae</taxon>
        <taxon>Lottia</taxon>
    </lineage>
</organism>
<proteinExistence type="predicted"/>
<evidence type="ECO:0000313" key="2">
    <source>
        <dbReference type="Proteomes" id="UP000030746"/>
    </source>
</evidence>
<dbReference type="PANTHER" id="PTHR37474:SF1">
    <property type="entry name" value="2'-5' RNA LIGASE FAMILY PROTEIN"/>
    <property type="match status" value="1"/>
</dbReference>
<sequence>MANKSNKSAVVIIPPKSVWEQIQNIRSKFDKAYDRWMPHINLIYPFAPDSEFSNLLPRLKDQLQNVAPFTVVFTKDSIGYFEHGQRCGLWLKPLIHSQQYSRPTDSNHLQQLFPNFNDLNVINEKGFQPHLTLGQFKHNEIQRVVNDLKQNWKPVNFKVDEIFLISRKGFSDPFEIRDSVALGN</sequence>
<accession>V4A6Y2</accession>
<dbReference type="CTD" id="20230076"/>
<reference evidence="1 2" key="1">
    <citation type="journal article" date="2013" name="Nature">
        <title>Insights into bilaterian evolution from three spiralian genomes.</title>
        <authorList>
            <person name="Simakov O."/>
            <person name="Marletaz F."/>
            <person name="Cho S.J."/>
            <person name="Edsinger-Gonzales E."/>
            <person name="Havlak P."/>
            <person name="Hellsten U."/>
            <person name="Kuo D.H."/>
            <person name="Larsson T."/>
            <person name="Lv J."/>
            <person name="Arendt D."/>
            <person name="Savage R."/>
            <person name="Osoegawa K."/>
            <person name="de Jong P."/>
            <person name="Grimwood J."/>
            <person name="Chapman J.A."/>
            <person name="Shapiro H."/>
            <person name="Aerts A."/>
            <person name="Otillar R.P."/>
            <person name="Terry A.Y."/>
            <person name="Boore J.L."/>
            <person name="Grigoriev I.V."/>
            <person name="Lindberg D.R."/>
            <person name="Seaver E.C."/>
            <person name="Weisblat D.A."/>
            <person name="Putnam N.H."/>
            <person name="Rokhsar D.S."/>
        </authorList>
    </citation>
    <scope>NUCLEOTIDE SEQUENCE [LARGE SCALE GENOMIC DNA]</scope>
</reference>
<dbReference type="SUPFAM" id="SSF55144">
    <property type="entry name" value="LigT-like"/>
    <property type="match status" value="1"/>
</dbReference>
<dbReference type="Proteomes" id="UP000030746">
    <property type="component" value="Unassembled WGS sequence"/>
</dbReference>
<protein>
    <recommendedName>
        <fullName evidence="3">2'-5' RNA ligase</fullName>
    </recommendedName>
</protein>
<dbReference type="PANTHER" id="PTHR37474">
    <property type="entry name" value="RNA LIGASE/CYCLIC NUCLEOTIDE PHOSPHODIESTERASE"/>
    <property type="match status" value="1"/>
</dbReference>
<dbReference type="GeneID" id="20230076"/>
<evidence type="ECO:0008006" key="3">
    <source>
        <dbReference type="Google" id="ProtNLM"/>
    </source>
</evidence>
<dbReference type="OMA" id="RRWMPHI"/>
<dbReference type="HOGENOM" id="CLU_082855_0_0_1"/>
<dbReference type="RefSeq" id="XP_009060072.1">
    <property type="nucleotide sequence ID" value="XM_009061824.1"/>
</dbReference>
<dbReference type="Gene3D" id="3.90.1140.10">
    <property type="entry name" value="Cyclic phosphodiesterase"/>
    <property type="match status" value="1"/>
</dbReference>
<dbReference type="EMBL" id="KB202619">
    <property type="protein sequence ID" value="ESO89026.1"/>
    <property type="molecule type" value="Genomic_DNA"/>
</dbReference>
<keyword evidence="2" id="KW-1185">Reference proteome</keyword>
<name>V4A6Y2_LOTGI</name>
<dbReference type="InterPro" id="IPR009097">
    <property type="entry name" value="Cyclic_Pdiesterase"/>
</dbReference>
<dbReference type="Pfam" id="PF13563">
    <property type="entry name" value="2_5_RNA_ligase2"/>
    <property type="match status" value="1"/>
</dbReference>
<gene>
    <name evidence="1" type="ORF">LOTGIDRAFT_106220</name>
</gene>
<dbReference type="OrthoDB" id="10263155at2759"/>
<evidence type="ECO:0000313" key="1">
    <source>
        <dbReference type="EMBL" id="ESO89026.1"/>
    </source>
</evidence>
<dbReference type="AlphaFoldDB" id="V4A6Y2"/>
<dbReference type="KEGG" id="lgi:LOTGIDRAFT_106220"/>